<reference evidence="2 3" key="1">
    <citation type="submission" date="2014-04" db="EMBL/GenBank/DDBJ databases">
        <authorList>
            <consortium name="DOE Joint Genome Institute"/>
            <person name="Kuo A."/>
            <person name="Kohler A."/>
            <person name="Costa M.D."/>
            <person name="Nagy L.G."/>
            <person name="Floudas D."/>
            <person name="Copeland A."/>
            <person name="Barry K.W."/>
            <person name="Cichocki N."/>
            <person name="Veneault-Fourrey C."/>
            <person name="LaButti K."/>
            <person name="Lindquist E.A."/>
            <person name="Lipzen A."/>
            <person name="Lundell T."/>
            <person name="Morin E."/>
            <person name="Murat C."/>
            <person name="Sun H."/>
            <person name="Tunlid A."/>
            <person name="Henrissat B."/>
            <person name="Grigoriev I.V."/>
            <person name="Hibbett D.S."/>
            <person name="Martin F."/>
            <person name="Nordberg H.P."/>
            <person name="Cantor M.N."/>
            <person name="Hua S.X."/>
        </authorList>
    </citation>
    <scope>NUCLEOTIDE SEQUENCE [LARGE SCALE GENOMIC DNA]</scope>
    <source>
        <strain evidence="2 3">441</strain>
    </source>
</reference>
<feature type="coiled-coil region" evidence="1">
    <location>
        <begin position="145"/>
        <end position="193"/>
    </location>
</feature>
<name>A0A0C9Z764_9AGAM</name>
<protein>
    <submittedName>
        <fullName evidence="2">Uncharacterized protein</fullName>
    </submittedName>
</protein>
<dbReference type="Proteomes" id="UP000054018">
    <property type="component" value="Unassembled WGS sequence"/>
</dbReference>
<keyword evidence="1" id="KW-0175">Coiled coil</keyword>
<dbReference type="STRING" id="765257.A0A0C9Z764"/>
<evidence type="ECO:0000313" key="2">
    <source>
        <dbReference type="EMBL" id="KIK25086.1"/>
    </source>
</evidence>
<accession>A0A0C9Z764</accession>
<reference evidence="3" key="2">
    <citation type="submission" date="2015-01" db="EMBL/GenBank/DDBJ databases">
        <title>Evolutionary Origins and Diversification of the Mycorrhizal Mutualists.</title>
        <authorList>
            <consortium name="DOE Joint Genome Institute"/>
            <consortium name="Mycorrhizal Genomics Consortium"/>
            <person name="Kohler A."/>
            <person name="Kuo A."/>
            <person name="Nagy L.G."/>
            <person name="Floudas D."/>
            <person name="Copeland A."/>
            <person name="Barry K.W."/>
            <person name="Cichocki N."/>
            <person name="Veneault-Fourrey C."/>
            <person name="LaButti K."/>
            <person name="Lindquist E.A."/>
            <person name="Lipzen A."/>
            <person name="Lundell T."/>
            <person name="Morin E."/>
            <person name="Murat C."/>
            <person name="Riley R."/>
            <person name="Ohm R."/>
            <person name="Sun H."/>
            <person name="Tunlid A."/>
            <person name="Henrissat B."/>
            <person name="Grigoriev I.V."/>
            <person name="Hibbett D.S."/>
            <person name="Martin F."/>
        </authorList>
    </citation>
    <scope>NUCLEOTIDE SEQUENCE [LARGE SCALE GENOMIC DNA]</scope>
    <source>
        <strain evidence="3">441</strain>
    </source>
</reference>
<dbReference type="OrthoDB" id="5569309at2759"/>
<gene>
    <name evidence="2" type="ORF">PISMIDRAFT_22968</name>
</gene>
<sequence>MGEEIPREDFKHQYMAAGAQAFTSEIILKAWKNSGIRPFNPHIFTDQDFAPSMATSTEAHVPLSYPIQPHELPALEDVTAEEVELRNSWCDSEDDSASGTATWLPNTKCQHIASVLAPISQPTQSSSSIMPPALLESNPDLASYFLSMENKVNQLESRVQNLELDAEAKNDKLEAAKAHCAMALSQIRALNKQLNVKKKS</sequence>
<dbReference type="AlphaFoldDB" id="A0A0C9Z764"/>
<keyword evidence="3" id="KW-1185">Reference proteome</keyword>
<dbReference type="HOGENOM" id="CLU_1366733_0_0_1"/>
<proteinExistence type="predicted"/>
<dbReference type="EMBL" id="KN833711">
    <property type="protein sequence ID" value="KIK25086.1"/>
    <property type="molecule type" value="Genomic_DNA"/>
</dbReference>
<evidence type="ECO:0000313" key="3">
    <source>
        <dbReference type="Proteomes" id="UP000054018"/>
    </source>
</evidence>
<organism evidence="2 3">
    <name type="scientific">Pisolithus microcarpus 441</name>
    <dbReference type="NCBI Taxonomy" id="765257"/>
    <lineage>
        <taxon>Eukaryota</taxon>
        <taxon>Fungi</taxon>
        <taxon>Dikarya</taxon>
        <taxon>Basidiomycota</taxon>
        <taxon>Agaricomycotina</taxon>
        <taxon>Agaricomycetes</taxon>
        <taxon>Agaricomycetidae</taxon>
        <taxon>Boletales</taxon>
        <taxon>Sclerodermatineae</taxon>
        <taxon>Pisolithaceae</taxon>
        <taxon>Pisolithus</taxon>
    </lineage>
</organism>
<evidence type="ECO:0000256" key="1">
    <source>
        <dbReference type="SAM" id="Coils"/>
    </source>
</evidence>